<dbReference type="GeneID" id="77931492"/>
<accession>A0A8F2E6B7</accession>
<evidence type="ECO:0000313" key="2">
    <source>
        <dbReference type="Proteomes" id="UP000683386"/>
    </source>
</evidence>
<reference evidence="1" key="1">
    <citation type="submission" date="2021-03" db="EMBL/GenBank/DDBJ databases">
        <authorList>
            <person name="Alqahtani R."/>
            <person name="Behailu E."/>
            <person name="Cappabianca D.W."/>
            <person name="Csanadi-Schwartz K.M."/>
            <person name="Dalal A.S."/>
            <person name="Fahim M.S."/>
            <person name="Franklin J.M."/>
            <person name="Gluckman M.H."/>
            <person name="Levine C.J."/>
            <person name="Martin N."/>
            <person name="Milza N."/>
            <person name="Najmabadi R."/>
            <person name="Newman A.M."/>
            <person name="Pajunar M."/>
            <person name="Qalawee I."/>
            <person name="Rizvi A."/>
            <person name="Samuel A."/>
            <person name="Smith A."/>
            <person name="Swann F.E."/>
            <person name="Sweeney P."/>
            <person name="Torres N.R."/>
            <person name="Ventrone L."/>
            <person name="Ventura L."/>
            <person name="Wroe M."/>
            <person name="Acquaye N.A."/>
            <person name="Agnes T.J."/>
            <person name="Ahmed A."/>
            <person name="Ahmed S."/>
            <person name="Amodu B.A."/>
            <person name="Arefeayne N.F."/>
            <person name="Asamoah-Frimpong E.A."/>
            <person name="Attaran A."/>
            <person name="Barragan J.M."/>
            <person name="Baumgarten L.N."/>
            <person name="Berhane B."/>
            <person name="Beyene A."/>
            <person name="Bhattarai B."/>
            <person name="Biondokin D.V."/>
            <person name="Boone B.K."/>
            <person name="Burney S.Z."/>
            <person name="Cayanan J.-R.T."/>
            <person name="Cesta G."/>
            <person name="Chang J."/>
            <person name="Chavez J."/>
            <person name="Chorbajian C."/>
            <person name="Christian S."/>
            <person name="Corns J.R."/>
            <person name="Corns N.R."/>
            <person name="Cowan J.T."/>
            <person name="Coyne C."/>
            <person name="Dadzie B."/>
            <person name="Datu D.-L.V."/>
            <person name="Deng B.C."/>
            <person name="Der L."/>
            <person name="Dickerson K."/>
            <person name="Dozier E."/>
            <person name="Egbunine A.O."/>
            <person name="Farooq M."/>
            <person name="Fonge A.E."/>
            <person name="Ghomsi-Nono M.P."/>
            <person name="Giampietro H."/>
            <person name="Gunnison R.P."/>
            <person name="Han S.H."/>
            <person name="Hennigan A.J."/>
            <person name="Hong A.N."/>
            <person name="Ijomor E.C."/>
            <person name="Jalali A."/>
            <person name="Jamil T.Z."/>
            <person name="Jenkins C.R."/>
            <person name="Joseph M.A."/>
            <person name="Jowanowitch O.J."/>
            <person name="Kang D."/>
            <person name="Khan A."/>
            <person name="Khan Z.K."/>
            <person name="Kiewe T."/>
            <person name="Kjerulf A.B."/>
            <person name="Kolosey V."/>
            <person name="Kurup M."/>
            <person name="Lee V.H."/>
            <person name="Llontop-Maldonado V."/>
            <person name="Long P."/>
            <person name="Lu N."/>
            <person name="Majekodunmi A."/>
            <person name="Malik H.W."/>
            <person name="Marcellino S.C."/>
            <person name="Martinez L.A."/>
            <person name="Meher F.N."/>
            <person name="Michelin M.A."/>
            <person name="Mitchell K.G."/>
            <person name="Mullens W.J."/>
            <person name="Nwakama C."/>
            <person name="Nwosu F.T."/>
            <person name="Oboh E.C."/>
            <person name="Odujinrin O."/>
            <person name="Ogunsan O."/>
            <person name="O'Neill K."/>
            <person name="Oxlaj J.A."/>
            <person name="Patel A.K."/>
            <person name="Patel B.R."/>
            <person name="Pham Q."/>
            <person name="Porter J."/>
            <person name="Portes J."/>
            <person name="Prokopenko A."/>
            <person name="Quraishi M."/>
            <person name="Qureshi M.-A."/>
            <person name="Rivera A."/>
            <person name="Rubalsky V."/>
            <person name="Saikali Y."/>
            <person name="Saqaf K."/>
            <person name="Saroya S.R."/>
            <person name="Seas A."/>
            <person name="Shadrick R.E."/>
            <person name="Sharda N."/>
            <person name="Sigindere M.T."/>
            <person name="Simbi V.G."/>
            <person name="Thuzar C."/>
            <person name="Tran K."/>
            <person name="Tran V.D."/>
            <person name="Trang W."/>
            <person name="Vaishnav N."/>
            <person name="Vuong K."/>
            <person name="Walker C."/>
            <person name="Wallace S.A."/>
            <person name="Warfield J.C."/>
            <person name="Wikina T."/>
            <person name="Wobbeking F.T."/>
            <person name="Worrent L.D."/>
            <person name="Yan T."/>
            <person name="Zehra A."/>
            <person name="Avazpour P."/>
            <person name="Kim F.M."/>
            <person name="Mason K."/>
            <person name="Nguyen D.A."/>
            <person name="Pettit S.M."/>
            <person name="Zhou O.J."/>
            <person name="Brissett D.L."/>
            <person name="Gualtieri C."/>
            <person name="Hufford T.M."/>
            <person name="Ko J.M."/>
            <person name="Novak J.K."/>
            <person name="Smith Z.M."/>
            <person name="Mayer-Bacon C."/>
            <person name="Erill I."/>
            <person name="Caruso S.M."/>
            <person name="Garlena R.A."/>
            <person name="Russell D.A."/>
            <person name="Pope W.H."/>
            <person name="Jacobs-Sera D."/>
            <person name="Hatfull G.F."/>
        </authorList>
    </citation>
    <scope>NUCLEOTIDE SEQUENCE</scope>
</reference>
<sequence length="87" mass="9700">MTTIDAEAIQLPTGQLYGLWGEKSGQFLTQGGRVIFHTSREELEFLFPGTPVKPVDVSPLEGIPVQYLRGMEAVEFPIDRSAFRCQT</sequence>
<evidence type="ECO:0000313" key="1">
    <source>
        <dbReference type="EMBL" id="QWT29801.1"/>
    </source>
</evidence>
<name>A0A8F2E6B7_9CAUD</name>
<proteinExistence type="predicted"/>
<dbReference type="KEGG" id="vg:77931492"/>
<dbReference type="EMBL" id="MW822144">
    <property type="protein sequence ID" value="QWT29801.1"/>
    <property type="molecule type" value="Genomic_DNA"/>
</dbReference>
<gene>
    <name evidence="1" type="primary">20</name>
    <name evidence="1" type="ORF">SEA_KIMJONGPHILL_20</name>
</gene>
<protein>
    <submittedName>
        <fullName evidence="1">Uncharacterized protein</fullName>
    </submittedName>
</protein>
<organism evidence="1 2">
    <name type="scientific">Streptomyces phage KimJongPhill</name>
    <dbReference type="NCBI Taxonomy" id="2848886"/>
    <lineage>
        <taxon>Viruses</taxon>
        <taxon>Duplodnaviria</taxon>
        <taxon>Heunggongvirae</taxon>
        <taxon>Uroviricota</taxon>
        <taxon>Caudoviricetes</taxon>
        <taxon>Zukovirus</taxon>
        <taxon>Zukovirus phill</taxon>
    </lineage>
</organism>
<dbReference type="RefSeq" id="YP_010655626.1">
    <property type="nucleotide sequence ID" value="NC_070830.1"/>
</dbReference>
<dbReference type="Proteomes" id="UP000683386">
    <property type="component" value="Segment"/>
</dbReference>
<keyword evidence="2" id="KW-1185">Reference proteome</keyword>